<keyword evidence="6" id="KW-0325">Glycoprotein</keyword>
<dbReference type="SUPFAM" id="SSF103473">
    <property type="entry name" value="MFS general substrate transporter"/>
    <property type="match status" value="1"/>
</dbReference>
<evidence type="ECO:0000256" key="2">
    <source>
        <dbReference type="ARBA" id="ARBA00022448"/>
    </source>
</evidence>
<evidence type="ECO:0000259" key="9">
    <source>
        <dbReference type="PROSITE" id="PS50850"/>
    </source>
</evidence>
<feature type="transmembrane region" description="Helical" evidence="7">
    <location>
        <begin position="100"/>
        <end position="125"/>
    </location>
</feature>
<dbReference type="GO" id="GO:0005886">
    <property type="term" value="C:plasma membrane"/>
    <property type="evidence" value="ECO:0007669"/>
    <property type="project" value="TreeGrafter"/>
</dbReference>
<dbReference type="Proteomes" id="UP000536711">
    <property type="component" value="Unassembled WGS sequence"/>
</dbReference>
<dbReference type="PROSITE" id="PS50850">
    <property type="entry name" value="MFS"/>
    <property type="match status" value="1"/>
</dbReference>
<feature type="transmembrane region" description="Helical" evidence="7">
    <location>
        <begin position="364"/>
        <end position="384"/>
    </location>
</feature>
<keyword evidence="4 7" id="KW-1133">Transmembrane helix</keyword>
<feature type="chain" id="PRO_5034023226" evidence="8">
    <location>
        <begin position="21"/>
        <end position="462"/>
    </location>
</feature>
<feature type="transmembrane region" description="Helical" evidence="7">
    <location>
        <begin position="165"/>
        <end position="184"/>
    </location>
</feature>
<comment type="caution">
    <text evidence="10">The sequence shown here is derived from an EMBL/GenBank/DDBJ whole genome shotgun (WGS) entry which is preliminary data.</text>
</comment>
<organism evidence="10 11">
    <name type="scientific">Fusarium acutatum</name>
    <dbReference type="NCBI Taxonomy" id="78861"/>
    <lineage>
        <taxon>Eukaryota</taxon>
        <taxon>Fungi</taxon>
        <taxon>Dikarya</taxon>
        <taxon>Ascomycota</taxon>
        <taxon>Pezizomycotina</taxon>
        <taxon>Sordariomycetes</taxon>
        <taxon>Hypocreomycetidae</taxon>
        <taxon>Hypocreales</taxon>
        <taxon>Nectriaceae</taxon>
        <taxon>Fusarium</taxon>
        <taxon>Fusarium fujikuroi species complex</taxon>
    </lineage>
</organism>
<feature type="domain" description="Major facilitator superfamily (MFS) profile" evidence="9">
    <location>
        <begin position="10"/>
        <end position="462"/>
    </location>
</feature>
<dbReference type="GO" id="GO:0012505">
    <property type="term" value="C:endomembrane system"/>
    <property type="evidence" value="ECO:0007669"/>
    <property type="project" value="UniProtKB-SubCell"/>
</dbReference>
<dbReference type="InterPro" id="IPR020846">
    <property type="entry name" value="MFS_dom"/>
</dbReference>
<dbReference type="InterPro" id="IPR036259">
    <property type="entry name" value="MFS_trans_sf"/>
</dbReference>
<dbReference type="InterPro" id="IPR011701">
    <property type="entry name" value="MFS"/>
</dbReference>
<dbReference type="OrthoDB" id="6770063at2759"/>
<comment type="subcellular location">
    <subcellularLocation>
        <location evidence="1">Endomembrane system</location>
        <topology evidence="1">Multi-pass membrane protein</topology>
    </subcellularLocation>
</comment>
<dbReference type="PANTHER" id="PTHR23501:SF191">
    <property type="entry name" value="VACUOLAR BASIC AMINO ACID TRANSPORTER 4"/>
    <property type="match status" value="1"/>
</dbReference>
<feature type="transmembrane region" description="Helical" evidence="7">
    <location>
        <begin position="137"/>
        <end position="159"/>
    </location>
</feature>
<feature type="signal peptide" evidence="8">
    <location>
        <begin position="1"/>
        <end position="20"/>
    </location>
</feature>
<feature type="transmembrane region" description="Helical" evidence="7">
    <location>
        <begin position="246"/>
        <end position="269"/>
    </location>
</feature>
<dbReference type="Pfam" id="PF07690">
    <property type="entry name" value="MFS_1"/>
    <property type="match status" value="1"/>
</dbReference>
<proteinExistence type="predicted"/>
<evidence type="ECO:0000256" key="7">
    <source>
        <dbReference type="SAM" id="Phobius"/>
    </source>
</evidence>
<dbReference type="EMBL" id="JAADJF010000159">
    <property type="protein sequence ID" value="KAF4435996.1"/>
    <property type="molecule type" value="Genomic_DNA"/>
</dbReference>
<keyword evidence="5 7" id="KW-0472">Membrane</keyword>
<evidence type="ECO:0000313" key="11">
    <source>
        <dbReference type="Proteomes" id="UP000536711"/>
    </source>
</evidence>
<feature type="transmembrane region" description="Helical" evidence="7">
    <location>
        <begin position="76"/>
        <end position="94"/>
    </location>
</feature>
<feature type="transmembrane region" description="Helical" evidence="7">
    <location>
        <begin position="212"/>
        <end position="234"/>
    </location>
</feature>
<accession>A0A8H4JQ48</accession>
<feature type="transmembrane region" description="Helical" evidence="7">
    <location>
        <begin position="390"/>
        <end position="412"/>
    </location>
</feature>
<sequence length="462" mass="49868">MSLSVHLVILFAGLALAVFATSLDETIVAVAAVNISDEFNSFNLYDWVTVSYLISLTGVQPLYGQISDVVGRKGPMMTAVAVFFAANAACAWSQSMVSLIIYRTIGGIGGGGMTGLSFVIVADLFPIDERPRYQGILMSGVGVAMALGPVLGGVLTHVASWRWCFWTIMPFAGITFLIIAFIKLPSPTTQPTRNPAEVHSRRDRAGMIIRDLCGIDWLGASLIMCSVTCLIVPLTHGGNQWPWSSVQVILLLSVAVISATGLILLELFVLKDAALVPVRFLKNNALVMAWLNLFVYNVLFMALLYYLPIWFQVVQGYSSTETGLFLLPLVCGLVLVGISFSPLLRLASLIKATLHLRSKAPRHLLLFVGCTFFLLATTLMATELKSAPMAGYVIMALVLGIGGGMVLQSSFLEAQASVPTTVMFQYLGGAIGLAVAGIICRQSLTRQLKNEPEEIIPSDLRQ</sequence>
<dbReference type="PANTHER" id="PTHR23501">
    <property type="entry name" value="MAJOR FACILITATOR SUPERFAMILY"/>
    <property type="match status" value="1"/>
</dbReference>
<feature type="transmembrane region" description="Helical" evidence="7">
    <location>
        <begin position="424"/>
        <end position="444"/>
    </location>
</feature>
<evidence type="ECO:0000256" key="6">
    <source>
        <dbReference type="ARBA" id="ARBA00023180"/>
    </source>
</evidence>
<keyword evidence="11" id="KW-1185">Reference proteome</keyword>
<evidence type="ECO:0000256" key="1">
    <source>
        <dbReference type="ARBA" id="ARBA00004127"/>
    </source>
</evidence>
<keyword evidence="3 7" id="KW-0812">Transmembrane</keyword>
<dbReference type="Gene3D" id="1.20.1720.10">
    <property type="entry name" value="Multidrug resistance protein D"/>
    <property type="match status" value="1"/>
</dbReference>
<dbReference type="GO" id="GO:0022857">
    <property type="term" value="F:transmembrane transporter activity"/>
    <property type="evidence" value="ECO:0007669"/>
    <property type="project" value="InterPro"/>
</dbReference>
<feature type="transmembrane region" description="Helical" evidence="7">
    <location>
        <begin position="323"/>
        <end position="344"/>
    </location>
</feature>
<name>A0A8H4JQ48_9HYPO</name>
<evidence type="ECO:0000256" key="5">
    <source>
        <dbReference type="ARBA" id="ARBA00023136"/>
    </source>
</evidence>
<dbReference type="Gene3D" id="1.20.1250.20">
    <property type="entry name" value="MFS general substrate transporter like domains"/>
    <property type="match status" value="1"/>
</dbReference>
<evidence type="ECO:0000256" key="8">
    <source>
        <dbReference type="SAM" id="SignalP"/>
    </source>
</evidence>
<keyword evidence="8" id="KW-0732">Signal</keyword>
<protein>
    <submittedName>
        <fullName evidence="10">MFS general substrate transporter</fullName>
    </submittedName>
</protein>
<keyword evidence="2" id="KW-0813">Transport</keyword>
<reference evidence="10 11" key="1">
    <citation type="submission" date="2020-01" db="EMBL/GenBank/DDBJ databases">
        <title>Identification and distribution of gene clusters putatively required for synthesis of sphingolipid metabolism inhibitors in phylogenetically diverse species of the filamentous fungus Fusarium.</title>
        <authorList>
            <person name="Kim H.-S."/>
            <person name="Busman M."/>
            <person name="Brown D.W."/>
            <person name="Divon H."/>
            <person name="Uhlig S."/>
            <person name="Proctor R.H."/>
        </authorList>
    </citation>
    <scope>NUCLEOTIDE SEQUENCE [LARGE SCALE GENOMIC DNA]</scope>
    <source>
        <strain evidence="10 11">NRRL 13308</strain>
    </source>
</reference>
<evidence type="ECO:0000256" key="4">
    <source>
        <dbReference type="ARBA" id="ARBA00022989"/>
    </source>
</evidence>
<dbReference type="PRINTS" id="PR01036">
    <property type="entry name" value="TCRTETB"/>
</dbReference>
<feature type="transmembrane region" description="Helical" evidence="7">
    <location>
        <begin position="290"/>
        <end position="311"/>
    </location>
</feature>
<dbReference type="AlphaFoldDB" id="A0A8H4JQ48"/>
<evidence type="ECO:0000256" key="3">
    <source>
        <dbReference type="ARBA" id="ARBA00022692"/>
    </source>
</evidence>
<gene>
    <name evidence="10" type="ORF">FACUT_6767</name>
</gene>
<evidence type="ECO:0000313" key="10">
    <source>
        <dbReference type="EMBL" id="KAF4435996.1"/>
    </source>
</evidence>